<feature type="compositionally biased region" description="Polar residues" evidence="1">
    <location>
        <begin position="440"/>
        <end position="456"/>
    </location>
</feature>
<name>A0A8H5M8Q2_9AGAR</name>
<dbReference type="OrthoDB" id="3266894at2759"/>
<dbReference type="Proteomes" id="UP000565441">
    <property type="component" value="Unassembled WGS sequence"/>
</dbReference>
<feature type="compositionally biased region" description="Low complexity" evidence="1">
    <location>
        <begin position="294"/>
        <end position="308"/>
    </location>
</feature>
<feature type="region of interest" description="Disordered" evidence="1">
    <location>
        <begin position="226"/>
        <end position="330"/>
    </location>
</feature>
<feature type="compositionally biased region" description="Low complexity" evidence="1">
    <location>
        <begin position="263"/>
        <end position="282"/>
    </location>
</feature>
<organism evidence="2 3">
    <name type="scientific">Tricholomella constricta</name>
    <dbReference type="NCBI Taxonomy" id="117010"/>
    <lineage>
        <taxon>Eukaryota</taxon>
        <taxon>Fungi</taxon>
        <taxon>Dikarya</taxon>
        <taxon>Basidiomycota</taxon>
        <taxon>Agaricomycotina</taxon>
        <taxon>Agaricomycetes</taxon>
        <taxon>Agaricomycetidae</taxon>
        <taxon>Agaricales</taxon>
        <taxon>Tricholomatineae</taxon>
        <taxon>Lyophyllaceae</taxon>
        <taxon>Tricholomella</taxon>
    </lineage>
</organism>
<protein>
    <submittedName>
        <fullName evidence="2">Uncharacterized protein</fullName>
    </submittedName>
</protein>
<evidence type="ECO:0000313" key="2">
    <source>
        <dbReference type="EMBL" id="KAF5384847.1"/>
    </source>
</evidence>
<proteinExistence type="predicted"/>
<feature type="compositionally biased region" description="Basic and acidic residues" evidence="1">
    <location>
        <begin position="65"/>
        <end position="82"/>
    </location>
</feature>
<evidence type="ECO:0000313" key="3">
    <source>
        <dbReference type="Proteomes" id="UP000565441"/>
    </source>
</evidence>
<dbReference type="AlphaFoldDB" id="A0A8H5M8Q2"/>
<comment type="caution">
    <text evidence="2">The sequence shown here is derived from an EMBL/GenBank/DDBJ whole genome shotgun (WGS) entry which is preliminary data.</text>
</comment>
<feature type="compositionally biased region" description="Polar residues" evidence="1">
    <location>
        <begin position="411"/>
        <end position="424"/>
    </location>
</feature>
<feature type="compositionally biased region" description="Basic and acidic residues" evidence="1">
    <location>
        <begin position="245"/>
        <end position="260"/>
    </location>
</feature>
<feature type="region of interest" description="Disordered" evidence="1">
    <location>
        <begin position="408"/>
        <end position="466"/>
    </location>
</feature>
<feature type="region of interest" description="Disordered" evidence="1">
    <location>
        <begin position="56"/>
        <end position="82"/>
    </location>
</feature>
<keyword evidence="3" id="KW-1185">Reference proteome</keyword>
<dbReference type="EMBL" id="JAACJP010000004">
    <property type="protein sequence ID" value="KAF5384847.1"/>
    <property type="molecule type" value="Genomic_DNA"/>
</dbReference>
<gene>
    <name evidence="2" type="ORF">D9615_001359</name>
</gene>
<sequence>MKVESRGERSRFGQWARRRVNTAKYGFEPSADVGRCVVRQMYATRPRDSILDLFDPLVSPVPSHDAPDPDSDKENSNPPRHYDCSMTDAFFRRTLKQPSPVVLKRRLIDIGDMTTEDPSMLSMLIDEEELDDSMCDENDTMTLPPLPAATPARVVLASAEHATLSNPSPRTPLGEISLDRDITPIARTKMYRRQAPSTFSSSGSTIHQSPDNLSIASIANANNATAASLASPGPTNSSPKCHNLIPEDHAPNTKPNDVETPHITISSTDELSSSLSTLHLDTPTGTPLEDTSHPFASPFSQSSEESQSYLHAGLRANSSSKTSSHHPNRRSMDLYSSFHIQLQSEDASFDLLNDKISFFTSTIGTDSFLNSMEEDESFDMVVEEAKLQKAIEKIQQVEAQEKAGKDMVMDTEQQSSMPNAEIANSTPSPPPATTPPKVTFETSASLTPPRSLGSNPPESPSFVFGQGKHKAKASALSEEPIIAASDSVTATVCSPIPREQPVWSTNVHTPAPSVRETAPPPPVPALRIVKRAKRAGHEKSSSSSSASSTETASASQKAFKAATSQKPTATAIGAPPPIARRMSTTTHKVAPVRVAGGGVAPAASAVVIPPRMGTGPRRVAIVDSQANTIKSRAGFGNPKVVPPASMSGPRRVLVAPSVPTMATAAPVPALSKVPVASGLKAPAKYGTGANHGQRLRMLRVWEVVSGIKLMLNGLFPPDVWPMAVNEGEITLGEEDL</sequence>
<feature type="compositionally biased region" description="Low complexity" evidence="1">
    <location>
        <begin position="541"/>
        <end position="555"/>
    </location>
</feature>
<accession>A0A8H5M8Q2</accession>
<feature type="region of interest" description="Disordered" evidence="1">
    <location>
        <begin position="503"/>
        <end position="579"/>
    </location>
</feature>
<evidence type="ECO:0000256" key="1">
    <source>
        <dbReference type="SAM" id="MobiDB-lite"/>
    </source>
</evidence>
<reference evidence="2 3" key="1">
    <citation type="journal article" date="2020" name="ISME J.">
        <title>Uncovering the hidden diversity of litter-decomposition mechanisms in mushroom-forming fungi.</title>
        <authorList>
            <person name="Floudas D."/>
            <person name="Bentzer J."/>
            <person name="Ahren D."/>
            <person name="Johansson T."/>
            <person name="Persson P."/>
            <person name="Tunlid A."/>
        </authorList>
    </citation>
    <scope>NUCLEOTIDE SEQUENCE [LARGE SCALE GENOMIC DNA]</scope>
    <source>
        <strain evidence="2 3">CBS 661.87</strain>
    </source>
</reference>